<evidence type="ECO:0000313" key="2">
    <source>
        <dbReference type="EMBL" id="VFJ91390.1"/>
    </source>
</evidence>
<accession>A0A450UCQ9</accession>
<proteinExistence type="predicted"/>
<sequence>MSPPLFTNFDPDFNAFLTRTAASTDNIHWSVARNFLLDEGVGRERAQCYKKHGVMMGHGDAAAWRGKHTGYLQAEVSIQSDDFGPPDSVDPDEDTCPETFRFPRMPFSSLGDDLDAYLVRVEHIDTLARELVKRWNGAISESESCEKVLAWAKGALMNDPRASQDLDGLFKQFSKGRDLCPVFAGVWADVSDLFGDAPEGDVPGWADSLRDRLGLQHHDPKQPNDGIDVLVFRYPVHAVPRLSNPGDRQRPLVAPCVLDGDLSDAFLPSPRASDTGHTVDLAGARSCDGLTREILHPAMRLRAKYLFRVGAITRPVAPDVIGVQRGLHLSYLRELFHYSTYAQHTDGDLL</sequence>
<dbReference type="EMBL" id="CAADFG010000019">
    <property type="protein sequence ID" value="VFJ90037.1"/>
    <property type="molecule type" value="Genomic_DNA"/>
</dbReference>
<protein>
    <submittedName>
        <fullName evidence="1">Uncharacterized protein</fullName>
    </submittedName>
</protein>
<name>A0A450UCQ9_9GAMM</name>
<gene>
    <name evidence="1" type="ORF">BECKH772A_GA0070896_100194</name>
    <name evidence="2" type="ORF">BECKH772B_GA0070898_100174</name>
    <name evidence="3" type="ORF">BECKH772C_GA0070978_100184</name>
</gene>
<reference evidence="1" key="1">
    <citation type="submission" date="2019-02" db="EMBL/GenBank/DDBJ databases">
        <authorList>
            <person name="Gruber-Vodicka R. H."/>
            <person name="Seah K. B. B."/>
        </authorList>
    </citation>
    <scope>NUCLEOTIDE SEQUENCE</scope>
    <source>
        <strain evidence="3">BECK_SA2B12</strain>
        <strain evidence="1">BECK_SA2B15</strain>
        <strain evidence="2">BECK_SA2B20</strain>
    </source>
</reference>
<organism evidence="1">
    <name type="scientific">Candidatus Kentrum eta</name>
    <dbReference type="NCBI Taxonomy" id="2126337"/>
    <lineage>
        <taxon>Bacteria</taxon>
        <taxon>Pseudomonadati</taxon>
        <taxon>Pseudomonadota</taxon>
        <taxon>Gammaproteobacteria</taxon>
        <taxon>Candidatus Kentrum</taxon>
    </lineage>
</organism>
<evidence type="ECO:0000313" key="3">
    <source>
        <dbReference type="EMBL" id="VFJ98046.1"/>
    </source>
</evidence>
<dbReference type="AlphaFoldDB" id="A0A450UCQ9"/>
<evidence type="ECO:0000313" key="1">
    <source>
        <dbReference type="EMBL" id="VFJ90037.1"/>
    </source>
</evidence>
<dbReference type="EMBL" id="CAADFJ010000018">
    <property type="protein sequence ID" value="VFJ98046.1"/>
    <property type="molecule type" value="Genomic_DNA"/>
</dbReference>
<dbReference type="EMBL" id="CAADFI010000017">
    <property type="protein sequence ID" value="VFJ91390.1"/>
    <property type="molecule type" value="Genomic_DNA"/>
</dbReference>